<dbReference type="InterPro" id="IPR002504">
    <property type="entry name" value="NADK"/>
</dbReference>
<dbReference type="PANTHER" id="PTHR20275">
    <property type="entry name" value="NAD KINASE"/>
    <property type="match status" value="1"/>
</dbReference>
<gene>
    <name evidence="7" type="primary">ppnK</name>
    <name evidence="6" type="synonym">nadK</name>
    <name evidence="7" type="ordered locus">ACIS_01163</name>
</gene>
<dbReference type="eggNOG" id="COG0061">
    <property type="taxonomic scope" value="Bacteria"/>
</dbReference>
<dbReference type="GO" id="GO:0003951">
    <property type="term" value="F:NAD+ kinase activity"/>
    <property type="evidence" value="ECO:0007669"/>
    <property type="project" value="UniProtKB-UniRule"/>
</dbReference>
<evidence type="ECO:0000256" key="3">
    <source>
        <dbReference type="ARBA" id="ARBA00022857"/>
    </source>
</evidence>
<evidence type="ECO:0000256" key="2">
    <source>
        <dbReference type="ARBA" id="ARBA00022777"/>
    </source>
</evidence>
<dbReference type="GO" id="GO:0051287">
    <property type="term" value="F:NAD binding"/>
    <property type="evidence" value="ECO:0007669"/>
    <property type="project" value="UniProtKB-ARBA"/>
</dbReference>
<keyword evidence="1 6" id="KW-0808">Transferase</keyword>
<comment type="cofactor">
    <cofactor evidence="6">
        <name>a divalent metal cation</name>
        <dbReference type="ChEBI" id="CHEBI:60240"/>
    </cofactor>
</comment>
<evidence type="ECO:0000313" key="7">
    <source>
        <dbReference type="EMBL" id="ACZ49623.1"/>
    </source>
</evidence>
<dbReference type="SUPFAM" id="SSF111331">
    <property type="entry name" value="NAD kinase/diacylglycerol kinase-like"/>
    <property type="match status" value="1"/>
</dbReference>
<evidence type="ECO:0000256" key="5">
    <source>
        <dbReference type="ARBA" id="ARBA00047925"/>
    </source>
</evidence>
<dbReference type="InterPro" id="IPR017438">
    <property type="entry name" value="ATP-NAD_kinase_N"/>
</dbReference>
<dbReference type="KEGG" id="acn:ACIS_01163"/>
<sequence length="273" mass="29561">MSVQSAVLPARCKYQTVGYVAAGPAERERVGCLRSFYGVVNLADAQDSAVDLLVVVGGDGFMLHSLHNYVVGPGRNVPVYGVRHGSVGFLLNHCVDGSLPHKLENAVATELPLLRMEAKDVYGHTHSAIAVNEVSLFRGTHQAAKLRIKINGKVAMEELVSDGVIVSSPAGSTAYNFSAGGPILPFTSNIVCLTAINSFRPRRWRGALLPNDSLVEIDVLSPETRCVSAVADYTEFRNISDVKIKQDNNTKITLMFDPEHGLEERTIAEQFLA</sequence>
<feature type="binding site" evidence="6">
    <location>
        <position position="64"/>
    </location>
    <ligand>
        <name>NAD(+)</name>
        <dbReference type="ChEBI" id="CHEBI:57540"/>
    </ligand>
</feature>
<keyword evidence="6" id="KW-0547">Nucleotide-binding</keyword>
<comment type="caution">
    <text evidence="6">Lacks conserved residue(s) required for the propagation of feature annotation.</text>
</comment>
<dbReference type="GO" id="GO:0019674">
    <property type="term" value="P:NAD+ metabolic process"/>
    <property type="evidence" value="ECO:0007669"/>
    <property type="project" value="InterPro"/>
</dbReference>
<feature type="active site" description="Proton acceptor" evidence="6">
    <location>
        <position position="59"/>
    </location>
</feature>
<organism evidence="7 8">
    <name type="scientific">Anaplasma centrale (strain Israel)</name>
    <name type="common">Anaplasma marginale subsp. centrale (strain Israel)</name>
    <dbReference type="NCBI Taxonomy" id="574556"/>
    <lineage>
        <taxon>Bacteria</taxon>
        <taxon>Pseudomonadati</taxon>
        <taxon>Pseudomonadota</taxon>
        <taxon>Alphaproteobacteria</taxon>
        <taxon>Rickettsiales</taxon>
        <taxon>Anaplasmataceae</taxon>
        <taxon>Anaplasma</taxon>
    </lineage>
</organism>
<comment type="subcellular location">
    <subcellularLocation>
        <location evidence="6">Cytoplasm</location>
    </subcellularLocation>
</comment>
<comment type="function">
    <text evidence="6">Involved in the regulation of the intracellular balance of NAD and NADP, and is a key enzyme in the biosynthesis of NADP. Catalyzes specifically the phosphorylation on 2'-hydroxyl of the adenosine moiety of NAD to yield NADP.</text>
</comment>
<evidence type="ECO:0000256" key="1">
    <source>
        <dbReference type="ARBA" id="ARBA00022679"/>
    </source>
</evidence>
<dbReference type="EC" id="2.7.1.23" evidence="6"/>
<dbReference type="Proteomes" id="UP000000630">
    <property type="component" value="Chromosome"/>
</dbReference>
<feature type="binding site" evidence="6">
    <location>
        <begin position="173"/>
        <end position="178"/>
    </location>
    <ligand>
        <name>NAD(+)</name>
        <dbReference type="ChEBI" id="CHEBI:57540"/>
    </ligand>
</feature>
<feature type="binding site" evidence="6">
    <location>
        <position position="162"/>
    </location>
    <ligand>
        <name>NAD(+)</name>
        <dbReference type="ChEBI" id="CHEBI:57540"/>
    </ligand>
</feature>
<evidence type="ECO:0000313" key="8">
    <source>
        <dbReference type="Proteomes" id="UP000000630"/>
    </source>
</evidence>
<dbReference type="OrthoDB" id="9774737at2"/>
<keyword evidence="3 6" id="KW-0521">NADP</keyword>
<comment type="catalytic activity">
    <reaction evidence="5 6">
        <text>NAD(+) + ATP = ADP + NADP(+) + H(+)</text>
        <dbReference type="Rhea" id="RHEA:18629"/>
        <dbReference type="ChEBI" id="CHEBI:15378"/>
        <dbReference type="ChEBI" id="CHEBI:30616"/>
        <dbReference type="ChEBI" id="CHEBI:57540"/>
        <dbReference type="ChEBI" id="CHEBI:58349"/>
        <dbReference type="ChEBI" id="CHEBI:456216"/>
        <dbReference type="EC" id="2.7.1.23"/>
    </reaction>
</comment>
<dbReference type="Gene3D" id="3.40.50.10330">
    <property type="entry name" value="Probable inorganic polyphosphate/atp-NAD kinase, domain 1"/>
    <property type="match status" value="1"/>
</dbReference>
<dbReference type="EMBL" id="CP001759">
    <property type="protein sequence ID" value="ACZ49623.1"/>
    <property type="molecule type" value="Genomic_DNA"/>
</dbReference>
<dbReference type="AlphaFoldDB" id="D1AT20"/>
<keyword evidence="6" id="KW-0963">Cytoplasm</keyword>
<dbReference type="InterPro" id="IPR016064">
    <property type="entry name" value="NAD/diacylglycerol_kinase_sf"/>
</dbReference>
<evidence type="ECO:0000256" key="6">
    <source>
        <dbReference type="HAMAP-Rule" id="MF_00361"/>
    </source>
</evidence>
<dbReference type="STRING" id="574556.ACIS_01163"/>
<dbReference type="GO" id="GO:0005524">
    <property type="term" value="F:ATP binding"/>
    <property type="evidence" value="ECO:0007669"/>
    <property type="project" value="UniProtKB-KW"/>
</dbReference>
<dbReference type="GO" id="GO:0006741">
    <property type="term" value="P:NADP+ biosynthetic process"/>
    <property type="evidence" value="ECO:0007669"/>
    <property type="project" value="UniProtKB-UniRule"/>
</dbReference>
<keyword evidence="6" id="KW-0067">ATP-binding</keyword>
<feature type="binding site" evidence="6">
    <location>
        <begin position="59"/>
        <end position="60"/>
    </location>
    <ligand>
        <name>NAD(+)</name>
        <dbReference type="ChEBI" id="CHEBI:57540"/>
    </ligand>
</feature>
<keyword evidence="2 6" id="KW-0418">Kinase</keyword>
<dbReference type="InterPro" id="IPR017437">
    <property type="entry name" value="ATP-NAD_kinase_PpnK-typ_C"/>
</dbReference>
<dbReference type="RefSeq" id="WP_012881048.1">
    <property type="nucleotide sequence ID" value="NC_013532.1"/>
</dbReference>
<feature type="binding site" evidence="6">
    <location>
        <begin position="132"/>
        <end position="133"/>
    </location>
    <ligand>
        <name>NAD(+)</name>
        <dbReference type="ChEBI" id="CHEBI:57540"/>
    </ligand>
</feature>
<dbReference type="GO" id="GO:0046872">
    <property type="term" value="F:metal ion binding"/>
    <property type="evidence" value="ECO:0007669"/>
    <property type="project" value="UniProtKB-UniRule"/>
</dbReference>
<dbReference type="HOGENOM" id="CLU_073319_0_0_5"/>
<dbReference type="GO" id="GO:0005737">
    <property type="term" value="C:cytoplasm"/>
    <property type="evidence" value="ECO:0007669"/>
    <property type="project" value="UniProtKB-SubCell"/>
</dbReference>
<protein>
    <recommendedName>
        <fullName evidence="6">NAD kinase</fullName>
        <ecNumber evidence="6">2.7.1.23</ecNumber>
    </recommendedName>
    <alternativeName>
        <fullName evidence="6">ATP-dependent NAD kinase</fullName>
    </alternativeName>
</protein>
<dbReference type="HAMAP" id="MF_00361">
    <property type="entry name" value="NAD_kinase"/>
    <property type="match status" value="1"/>
</dbReference>
<accession>D1AT20</accession>
<proteinExistence type="inferred from homology"/>
<comment type="similarity">
    <text evidence="6">Belongs to the NAD kinase family.</text>
</comment>
<reference evidence="7 8" key="1">
    <citation type="journal article" date="2010" name="J. Bacteriol.">
        <title>Complete genome sequence of Anaplasma marginale subsp. centrale.</title>
        <authorList>
            <person name="Herndon D.R."/>
            <person name="Palmer G.H."/>
            <person name="Shkap V."/>
            <person name="Knowles D.P. Jr."/>
            <person name="Brayton K.A."/>
        </authorList>
    </citation>
    <scope>NUCLEOTIDE SEQUENCE [LARGE SCALE GENOMIC DNA]</scope>
    <source>
        <strain evidence="7 8">Israel</strain>
    </source>
</reference>
<dbReference type="Gene3D" id="2.60.200.30">
    <property type="entry name" value="Probable inorganic polyphosphate/atp-NAD kinase, domain 2"/>
    <property type="match status" value="1"/>
</dbReference>
<dbReference type="NCBIfam" id="NF003406">
    <property type="entry name" value="PRK04761.1"/>
    <property type="match status" value="1"/>
</dbReference>
<dbReference type="PANTHER" id="PTHR20275:SF0">
    <property type="entry name" value="NAD KINASE"/>
    <property type="match status" value="1"/>
</dbReference>
<feature type="binding site" evidence="6">
    <location>
        <position position="170"/>
    </location>
    <ligand>
        <name>NAD(+)</name>
        <dbReference type="ChEBI" id="CHEBI:57540"/>
    </ligand>
</feature>
<dbReference type="Pfam" id="PF20143">
    <property type="entry name" value="NAD_kinase_C"/>
    <property type="match status" value="1"/>
</dbReference>
<evidence type="ECO:0000256" key="4">
    <source>
        <dbReference type="ARBA" id="ARBA00023027"/>
    </source>
</evidence>
<keyword evidence="8" id="KW-1185">Reference proteome</keyword>
<name>D1AT20_ANACI</name>
<keyword evidence="4 6" id="KW-0520">NAD</keyword>